<organism evidence="1">
    <name type="scientific">Myoviridae sp. ctGjZ5</name>
    <dbReference type="NCBI Taxonomy" id="2826634"/>
    <lineage>
        <taxon>Viruses</taxon>
        <taxon>Duplodnaviria</taxon>
        <taxon>Heunggongvirae</taxon>
        <taxon>Uroviricota</taxon>
        <taxon>Caudoviricetes</taxon>
    </lineage>
</organism>
<accession>A0A8S5MSS9</accession>
<protein>
    <submittedName>
        <fullName evidence="1">Uncharacterized protein</fullName>
    </submittedName>
</protein>
<reference evidence="1" key="1">
    <citation type="journal article" date="2021" name="Proc. Natl. Acad. Sci. U.S.A.">
        <title>A Catalog of Tens of Thousands of Viruses from Human Metagenomes Reveals Hidden Associations with Chronic Diseases.</title>
        <authorList>
            <person name="Tisza M.J."/>
            <person name="Buck C.B."/>
        </authorList>
    </citation>
    <scope>NUCLEOTIDE SEQUENCE</scope>
    <source>
        <strain evidence="1">CtGjZ5</strain>
    </source>
</reference>
<proteinExistence type="predicted"/>
<name>A0A8S5MSS9_9CAUD</name>
<dbReference type="EMBL" id="BK014974">
    <property type="protein sequence ID" value="DAD85119.1"/>
    <property type="molecule type" value="Genomic_DNA"/>
</dbReference>
<sequence>MTTIWFQMLGKIRRDLTERKVPEEEQTEIIQRLKTVSLKNINLRGNMLNLKEKHIATVQGYYQEILKEYVTQV</sequence>
<evidence type="ECO:0000313" key="1">
    <source>
        <dbReference type="EMBL" id="DAD85119.1"/>
    </source>
</evidence>